<dbReference type="Proteomes" id="UP000283745">
    <property type="component" value="Unassembled WGS sequence"/>
</dbReference>
<protein>
    <submittedName>
        <fullName evidence="1">Uncharacterized protein</fullName>
    </submittedName>
</protein>
<gene>
    <name evidence="1" type="ORF">DW740_12705</name>
</gene>
<evidence type="ECO:0000313" key="1">
    <source>
        <dbReference type="EMBL" id="RHE38864.1"/>
    </source>
</evidence>
<sequence length="153" mass="18536">MKENKKLETNNTGAVAEPPIQIIDNRREIDYLSDAELKELEKELEQYDKDMWQHLDCLQKYKHIGEEIPKDVPFTEYFGYIFQNFRNPKPEEEWTVRDYKVDAARERRQMAAFIIKDHGYKEPLTDRQKRVIERIRNGTDFHVSLDKIWELFK</sequence>
<proteinExistence type="predicted"/>
<accession>A0A414J351</accession>
<organism evidence="1 2">
    <name type="scientific">Blautia obeum</name>
    <dbReference type="NCBI Taxonomy" id="40520"/>
    <lineage>
        <taxon>Bacteria</taxon>
        <taxon>Bacillati</taxon>
        <taxon>Bacillota</taxon>
        <taxon>Clostridia</taxon>
        <taxon>Lachnospirales</taxon>
        <taxon>Lachnospiraceae</taxon>
        <taxon>Blautia</taxon>
    </lineage>
</organism>
<reference evidence="1 2" key="1">
    <citation type="submission" date="2018-08" db="EMBL/GenBank/DDBJ databases">
        <title>A genome reference for cultivated species of the human gut microbiota.</title>
        <authorList>
            <person name="Zou Y."/>
            <person name="Xue W."/>
            <person name="Luo G."/>
        </authorList>
    </citation>
    <scope>NUCLEOTIDE SEQUENCE [LARGE SCALE GENOMIC DNA]</scope>
    <source>
        <strain evidence="1 2">AM28-23</strain>
    </source>
</reference>
<dbReference type="RefSeq" id="WP_118050542.1">
    <property type="nucleotide sequence ID" value="NZ_CABJFK010000010.1"/>
</dbReference>
<dbReference type="AlphaFoldDB" id="A0A414J351"/>
<name>A0A414J351_9FIRM</name>
<evidence type="ECO:0000313" key="2">
    <source>
        <dbReference type="Proteomes" id="UP000283745"/>
    </source>
</evidence>
<dbReference type="EMBL" id="QSKF01000010">
    <property type="protein sequence ID" value="RHE38864.1"/>
    <property type="molecule type" value="Genomic_DNA"/>
</dbReference>
<comment type="caution">
    <text evidence="1">The sequence shown here is derived from an EMBL/GenBank/DDBJ whole genome shotgun (WGS) entry which is preliminary data.</text>
</comment>